<dbReference type="EMBL" id="JH971394">
    <property type="protein sequence ID" value="EKM77701.1"/>
    <property type="molecule type" value="Genomic_DNA"/>
</dbReference>
<dbReference type="OMA" id="TWIWWEL"/>
<dbReference type="AlphaFoldDB" id="K5WQS9"/>
<feature type="compositionally biased region" description="Polar residues" evidence="1">
    <location>
        <begin position="1"/>
        <end position="15"/>
    </location>
</feature>
<dbReference type="KEGG" id="abp:AGABI1DRAFT114995"/>
<dbReference type="InParanoid" id="K5WQS9"/>
<protein>
    <submittedName>
        <fullName evidence="2">Uncharacterized protein</fullName>
    </submittedName>
</protein>
<reference evidence="3" key="1">
    <citation type="journal article" date="2012" name="Proc. Natl. Acad. Sci. U.S.A.">
        <title>Genome sequence of the button mushroom Agaricus bisporus reveals mechanisms governing adaptation to a humic-rich ecological niche.</title>
        <authorList>
            <person name="Morin E."/>
            <person name="Kohler A."/>
            <person name="Baker A.R."/>
            <person name="Foulongne-Oriol M."/>
            <person name="Lombard V."/>
            <person name="Nagy L.G."/>
            <person name="Ohm R.A."/>
            <person name="Patyshakuliyeva A."/>
            <person name="Brun A."/>
            <person name="Aerts A.L."/>
            <person name="Bailey A.M."/>
            <person name="Billette C."/>
            <person name="Coutinho P.M."/>
            <person name="Deakin G."/>
            <person name="Doddapaneni H."/>
            <person name="Floudas D."/>
            <person name="Grimwood J."/>
            <person name="Hilden K."/>
            <person name="Kuees U."/>
            <person name="LaButti K.M."/>
            <person name="Lapidus A."/>
            <person name="Lindquist E.A."/>
            <person name="Lucas S.M."/>
            <person name="Murat C."/>
            <person name="Riley R.W."/>
            <person name="Salamov A.A."/>
            <person name="Schmutz J."/>
            <person name="Subramanian V."/>
            <person name="Woesten H.A.B."/>
            <person name="Xu J."/>
            <person name="Eastwood D.C."/>
            <person name="Foster G.D."/>
            <person name="Sonnenberg A.S."/>
            <person name="Cullen D."/>
            <person name="de Vries R.P."/>
            <person name="Lundell T."/>
            <person name="Hibbett D.S."/>
            <person name="Henrissat B."/>
            <person name="Burton K.S."/>
            <person name="Kerrigan R.W."/>
            <person name="Challen M.P."/>
            <person name="Grigoriev I.V."/>
            <person name="Martin F."/>
        </authorList>
    </citation>
    <scope>NUCLEOTIDE SEQUENCE [LARGE SCALE GENOMIC DNA]</scope>
    <source>
        <strain evidence="3">JB137-S8 / ATCC MYA-4627 / FGSC 10392</strain>
    </source>
</reference>
<accession>K5WQS9</accession>
<keyword evidence="3" id="KW-1185">Reference proteome</keyword>
<dbReference type="Proteomes" id="UP000008493">
    <property type="component" value="Unassembled WGS sequence"/>
</dbReference>
<dbReference type="RefSeq" id="XP_007331567.1">
    <property type="nucleotide sequence ID" value="XM_007331505.1"/>
</dbReference>
<sequence>MTATTTPSHTRNNKQSNRDHFSRHPLHCGILPIAFNGEDDVSSNLATIAEHGTSYSTVDTPCSRTWIWWELCTVAEWAGRLP</sequence>
<feature type="region of interest" description="Disordered" evidence="1">
    <location>
        <begin position="1"/>
        <end position="23"/>
    </location>
</feature>
<dbReference type="GeneID" id="18824553"/>
<evidence type="ECO:0000313" key="3">
    <source>
        <dbReference type="Proteomes" id="UP000008493"/>
    </source>
</evidence>
<evidence type="ECO:0000313" key="2">
    <source>
        <dbReference type="EMBL" id="EKM77701.1"/>
    </source>
</evidence>
<name>K5WQS9_AGABU</name>
<evidence type="ECO:0000256" key="1">
    <source>
        <dbReference type="SAM" id="MobiDB-lite"/>
    </source>
</evidence>
<gene>
    <name evidence="2" type="ORF">AGABI1DRAFT_114995</name>
</gene>
<dbReference type="HOGENOM" id="CLU_176400_0_0_1"/>
<proteinExistence type="predicted"/>
<organism evidence="2 3">
    <name type="scientific">Agaricus bisporus var. burnettii (strain JB137-S8 / ATCC MYA-4627 / FGSC 10392)</name>
    <name type="common">White button mushroom</name>
    <dbReference type="NCBI Taxonomy" id="597362"/>
    <lineage>
        <taxon>Eukaryota</taxon>
        <taxon>Fungi</taxon>
        <taxon>Dikarya</taxon>
        <taxon>Basidiomycota</taxon>
        <taxon>Agaricomycotina</taxon>
        <taxon>Agaricomycetes</taxon>
        <taxon>Agaricomycetidae</taxon>
        <taxon>Agaricales</taxon>
        <taxon>Agaricineae</taxon>
        <taxon>Agaricaceae</taxon>
        <taxon>Agaricus</taxon>
    </lineage>
</organism>